<feature type="compositionally biased region" description="Basic residues" evidence="1">
    <location>
        <begin position="259"/>
        <end position="271"/>
    </location>
</feature>
<feature type="region of interest" description="Disordered" evidence="1">
    <location>
        <begin position="123"/>
        <end position="173"/>
    </location>
</feature>
<dbReference type="RefSeq" id="XP_014151189.1">
    <property type="nucleotide sequence ID" value="XM_014295714.1"/>
</dbReference>
<feature type="region of interest" description="Disordered" evidence="1">
    <location>
        <begin position="501"/>
        <end position="528"/>
    </location>
</feature>
<feature type="compositionally biased region" description="Polar residues" evidence="1">
    <location>
        <begin position="130"/>
        <end position="139"/>
    </location>
</feature>
<keyword evidence="3" id="KW-1185">Reference proteome</keyword>
<name>A0A0L0FKI3_9EUKA</name>
<feature type="region of interest" description="Disordered" evidence="1">
    <location>
        <begin position="309"/>
        <end position="391"/>
    </location>
</feature>
<accession>A0A0L0FKI3</accession>
<evidence type="ECO:0000313" key="3">
    <source>
        <dbReference type="Proteomes" id="UP000054560"/>
    </source>
</evidence>
<evidence type="ECO:0000256" key="1">
    <source>
        <dbReference type="SAM" id="MobiDB-lite"/>
    </source>
</evidence>
<evidence type="ECO:0000313" key="2">
    <source>
        <dbReference type="EMBL" id="KNC77287.1"/>
    </source>
</evidence>
<reference evidence="2 3" key="1">
    <citation type="submission" date="2011-02" db="EMBL/GenBank/DDBJ databases">
        <title>The Genome Sequence of Sphaeroforma arctica JP610.</title>
        <authorList>
            <consortium name="The Broad Institute Genome Sequencing Platform"/>
            <person name="Russ C."/>
            <person name="Cuomo C."/>
            <person name="Young S.K."/>
            <person name="Zeng Q."/>
            <person name="Gargeya S."/>
            <person name="Alvarado L."/>
            <person name="Berlin A."/>
            <person name="Chapman S.B."/>
            <person name="Chen Z."/>
            <person name="Freedman E."/>
            <person name="Gellesch M."/>
            <person name="Goldberg J."/>
            <person name="Griggs A."/>
            <person name="Gujja S."/>
            <person name="Heilman E."/>
            <person name="Heiman D."/>
            <person name="Howarth C."/>
            <person name="Mehta T."/>
            <person name="Neiman D."/>
            <person name="Pearson M."/>
            <person name="Roberts A."/>
            <person name="Saif S."/>
            <person name="Shea T."/>
            <person name="Shenoy N."/>
            <person name="Sisk P."/>
            <person name="Stolte C."/>
            <person name="Sykes S."/>
            <person name="White J."/>
            <person name="Yandava C."/>
            <person name="Burger G."/>
            <person name="Gray M.W."/>
            <person name="Holland P.W.H."/>
            <person name="King N."/>
            <person name="Lang F.B.F."/>
            <person name="Roger A.J."/>
            <person name="Ruiz-Trillo I."/>
            <person name="Haas B."/>
            <person name="Nusbaum C."/>
            <person name="Birren B."/>
        </authorList>
    </citation>
    <scope>NUCLEOTIDE SEQUENCE [LARGE SCALE GENOMIC DNA]</scope>
    <source>
        <strain evidence="2 3">JP610</strain>
    </source>
</reference>
<gene>
    <name evidence="2" type="ORF">SARC_10252</name>
</gene>
<feature type="compositionally biased region" description="Basic residues" evidence="1">
    <location>
        <begin position="7"/>
        <end position="24"/>
    </location>
</feature>
<feature type="region of interest" description="Disordered" evidence="1">
    <location>
        <begin position="449"/>
        <end position="471"/>
    </location>
</feature>
<sequence length="733" mass="79164">MVSCSRAKQKNKARVQAARRRAAKASKQQRANTSTVTTYGDLPDVIWLDTAAAALSKSSGVPINSSDYKDSVNEDTHDRDLGFNVPPLPMTLVMHPSRRQTAPAEGGCRLEYATDTCALSESVMEEGDTRQNATDTCTPSDGVGEGTSKIRSVPPDGEQGTETDQSRKDTPLENSATYATTGDVHHGGDPNGEPLQLANYRVTESATTVATCSEMIPGETLESTLVDAFEAMGTHAIEDAQQTIAVDEDILLTTTQPQQKRKKKKKKRKLKTAATRDGTSAPCESTEGLSISNIKCDRPEEIPTVKEVHRGQSMVHSSASGTSVEIPTLPQRPRPYSKPVAQHRQTSHKLRRESLESAVRHDLESVTGDDASASTGAGTIPSDKQKEHSLQSTTVCNETDSDASAPNIYRPNEGVADETGVMSEQGECITQAKGEVDQLSHDLRTLTGSAHTSCDSDGLDVTESNRASDEDSVYQDEEMMDAYMLDEGDGSPILPVHEIESRTSGADRQQPSVDIVHDDESASSAEENELQDELVECGDRVGKDGRQLSNPATTLATPELYKEGSSAHTVVACDVVDEVAPIGRLEAAVSQQCDMECDETNPGHVEHYDTARSYVPQVQHATSEKYCAAKDHSPSVQGILSDRYNAVSECNTPVRSLAAEQYITDQNLNLPGGYNAPEIYIRTDAYDVSEHHNPAPMRLNQGYGVAPSVGLISDRMLPEDYCRGTHAGANRSQ</sequence>
<feature type="compositionally biased region" description="Polar residues" evidence="1">
    <location>
        <begin position="314"/>
        <end position="325"/>
    </location>
</feature>
<feature type="compositionally biased region" description="Polar residues" evidence="1">
    <location>
        <begin position="502"/>
        <end position="512"/>
    </location>
</feature>
<feature type="non-terminal residue" evidence="2">
    <location>
        <position position="733"/>
    </location>
</feature>
<dbReference type="EMBL" id="KQ242780">
    <property type="protein sequence ID" value="KNC77287.1"/>
    <property type="molecule type" value="Genomic_DNA"/>
</dbReference>
<feature type="compositionally biased region" description="Basic and acidic residues" evidence="1">
    <location>
        <begin position="352"/>
        <end position="364"/>
    </location>
</feature>
<dbReference type="AlphaFoldDB" id="A0A0L0FKI3"/>
<proteinExistence type="predicted"/>
<dbReference type="Proteomes" id="UP000054560">
    <property type="component" value="Unassembled WGS sequence"/>
</dbReference>
<protein>
    <submittedName>
        <fullName evidence="2">Uncharacterized protein</fullName>
    </submittedName>
</protein>
<organism evidence="2 3">
    <name type="scientific">Sphaeroforma arctica JP610</name>
    <dbReference type="NCBI Taxonomy" id="667725"/>
    <lineage>
        <taxon>Eukaryota</taxon>
        <taxon>Ichthyosporea</taxon>
        <taxon>Ichthyophonida</taxon>
        <taxon>Sphaeroforma</taxon>
    </lineage>
</organism>
<dbReference type="GeneID" id="25910756"/>
<feature type="region of interest" description="Disordered" evidence="1">
    <location>
        <begin position="256"/>
        <end position="287"/>
    </location>
</feature>
<feature type="region of interest" description="Disordered" evidence="1">
    <location>
        <begin position="1"/>
        <end position="35"/>
    </location>
</feature>